<sequence length="240" mass="27316">MRFLIAFLLGVSAVSAAVVRNEQGRLALQNPDLFQGDILGFDPDDRNVIPHLQMRWSNKKVPYIIDSTLSGSTALIQASMNDYHINTCIRFVPRTTERNYIKLFSGQGCYSYVGMINRGEQPLSLGRGCLYKGTIVHELGHAIGFFHEQNRSDRDQYLVIYWQNIQKGMESQFSLLAPNQNLLLTPFDHDSIMLYGNYAFSKDRTSLTMVAKNGKRLLEPYDKSGLTSSDIQRVKKMYNC</sequence>
<evidence type="ECO:0000256" key="5">
    <source>
        <dbReference type="RuleBase" id="RU361183"/>
    </source>
</evidence>
<keyword evidence="4 5" id="KW-0645">Protease</keyword>
<dbReference type="EMBL" id="HG710140">
    <property type="protein sequence ID" value="CDJ26716.1"/>
    <property type="molecule type" value="mRNA"/>
</dbReference>
<keyword evidence="4 5" id="KW-0479">Metal-binding</keyword>
<dbReference type="InterPro" id="IPR034035">
    <property type="entry name" value="Astacin-like_dom"/>
</dbReference>
<evidence type="ECO:0000259" key="6">
    <source>
        <dbReference type="PROSITE" id="PS51864"/>
    </source>
</evidence>
<organism evidence="7">
    <name type="scientific">Tityus serrulatus</name>
    <name type="common">Brazilian yellow scorpion</name>
    <dbReference type="NCBI Taxonomy" id="6887"/>
    <lineage>
        <taxon>Eukaryota</taxon>
        <taxon>Metazoa</taxon>
        <taxon>Ecdysozoa</taxon>
        <taxon>Arthropoda</taxon>
        <taxon>Chelicerata</taxon>
        <taxon>Arachnida</taxon>
        <taxon>Scorpiones</taxon>
        <taxon>Buthida</taxon>
        <taxon>Buthoidea</taxon>
        <taxon>Buthidae</taxon>
        <taxon>Tityus</taxon>
    </lineage>
</organism>
<dbReference type="MEROPS" id="M12.032"/>
<dbReference type="InterPro" id="IPR024079">
    <property type="entry name" value="MetalloPept_cat_dom_sf"/>
</dbReference>
<feature type="binding site" evidence="4">
    <location>
        <position position="147"/>
    </location>
    <ligand>
        <name>Zn(2+)</name>
        <dbReference type="ChEBI" id="CHEBI:29105"/>
        <note>catalytic</note>
    </ligand>
</feature>
<evidence type="ECO:0000256" key="2">
    <source>
        <dbReference type="ARBA" id="ARBA00011245"/>
    </source>
</evidence>
<gene>
    <name evidence="7" type="primary">astl</name>
</gene>
<evidence type="ECO:0000256" key="1">
    <source>
        <dbReference type="ARBA" id="ARBA00006629"/>
    </source>
</evidence>
<dbReference type="GO" id="GO:0008270">
    <property type="term" value="F:zinc ion binding"/>
    <property type="evidence" value="ECO:0007669"/>
    <property type="project" value="UniProtKB-UniRule"/>
</dbReference>
<keyword evidence="4 5" id="KW-0378">Hydrolase</keyword>
<dbReference type="InterPro" id="IPR006026">
    <property type="entry name" value="Peptidase_Metallo"/>
</dbReference>
<comment type="function">
    <text evidence="3">Zinc metalloprotease. Provoques deadhesion of endothelial cells from cell cultures, and also degradation of fibronectin, fibrinogen and gelatin in vitro. Its role in the venom is not fully understood but it might act as a spreading factor that facilitates diffusion of other venom toxins. Alternatively, it might be involved in the proteolytic processing of other venom toxins or it might play a role in extra-oral digestion of prey.</text>
</comment>
<feature type="domain" description="Peptidase M12A" evidence="6">
    <location>
        <begin position="47"/>
        <end position="240"/>
    </location>
</feature>
<feature type="chain" id="PRO_5005147894" description="Metalloendopeptidase" evidence="5">
    <location>
        <begin position="17"/>
        <end position="240"/>
    </location>
</feature>
<dbReference type="PANTHER" id="PTHR10127">
    <property type="entry name" value="DISCOIDIN, CUB, EGF, LAMININ , AND ZINC METALLOPROTEASE DOMAIN CONTAINING"/>
    <property type="match status" value="1"/>
</dbReference>
<dbReference type="PRINTS" id="PR00480">
    <property type="entry name" value="ASTACIN"/>
</dbReference>
<proteinExistence type="evidence at transcript level"/>
<dbReference type="EC" id="3.4.24.-" evidence="5"/>
<name>U6JMA2_TITSE</name>
<dbReference type="PANTHER" id="PTHR10127:SF883">
    <property type="entry name" value="ZINC METALLOPROTEINASE NAS-8"/>
    <property type="match status" value="1"/>
</dbReference>
<accession>U6JMA2</accession>
<dbReference type="GO" id="GO:0006508">
    <property type="term" value="P:proteolysis"/>
    <property type="evidence" value="ECO:0007669"/>
    <property type="project" value="UniProtKB-KW"/>
</dbReference>
<keyword evidence="4 5" id="KW-0862">Zinc</keyword>
<evidence type="ECO:0000256" key="4">
    <source>
        <dbReference type="PROSITE-ProRule" id="PRU01211"/>
    </source>
</evidence>
<dbReference type="SUPFAM" id="SSF55486">
    <property type="entry name" value="Metalloproteases ('zincins'), catalytic domain"/>
    <property type="match status" value="1"/>
</dbReference>
<dbReference type="SMART" id="SM00235">
    <property type="entry name" value="ZnMc"/>
    <property type="match status" value="1"/>
</dbReference>
<dbReference type="InterPro" id="IPR001506">
    <property type="entry name" value="Peptidase_M12A"/>
</dbReference>
<protein>
    <recommendedName>
        <fullName evidence="5">Metalloendopeptidase</fullName>
        <ecNumber evidence="5">3.4.24.-</ecNumber>
    </recommendedName>
</protein>
<feature type="signal peptide" evidence="5">
    <location>
        <begin position="1"/>
        <end position="16"/>
    </location>
</feature>
<reference evidence="7" key="1">
    <citation type="submission" date="2013-10" db="EMBL/GenBank/DDBJ databases">
        <authorList>
            <person name="Fuzita F."/>
        </authorList>
    </citation>
    <scope>NUCLEOTIDE SEQUENCE</scope>
    <source>
        <tissue evidence="7">Midgut glands</tissue>
    </source>
</reference>
<keyword evidence="5" id="KW-0732">Signal</keyword>
<feature type="binding site" evidence="4">
    <location>
        <position position="141"/>
    </location>
    <ligand>
        <name>Zn(2+)</name>
        <dbReference type="ChEBI" id="CHEBI:29105"/>
        <note>catalytic</note>
    </ligand>
</feature>
<evidence type="ECO:0000256" key="3">
    <source>
        <dbReference type="ARBA" id="ARBA00025529"/>
    </source>
</evidence>
<feature type="binding site" evidence="4">
    <location>
        <position position="137"/>
    </location>
    <ligand>
        <name>Zn(2+)</name>
        <dbReference type="ChEBI" id="CHEBI:29105"/>
        <note>catalytic</note>
    </ligand>
</feature>
<dbReference type="AlphaFoldDB" id="U6JMA2"/>
<comment type="similarity">
    <text evidence="1">Belongs to the venom metalloproteinase (M12B) family.</text>
</comment>
<reference evidence="7" key="2">
    <citation type="journal article" date="2015" name="PLoS ONE">
        <title>Biochemical, transcriptomic and proteomic analyses of digestion in the scorpion Tityus serrulatus: insights into function and evolution of digestion in an ancient arthropod.</title>
        <authorList>
            <person name="Fuzita F.J."/>
            <person name="Pinkse M.W.H."/>
            <person name="Patane J.S.L."/>
            <person name="Juliano M.A."/>
            <person name="Verhaert P.D.E.M."/>
            <person name="Lopes A.R."/>
        </authorList>
    </citation>
    <scope>NUCLEOTIDE SEQUENCE</scope>
    <source>
        <tissue evidence="7">Midgut glands</tissue>
    </source>
</reference>
<dbReference type="PROSITE" id="PS51864">
    <property type="entry name" value="ASTACIN"/>
    <property type="match status" value="1"/>
</dbReference>
<dbReference type="GO" id="GO:0004222">
    <property type="term" value="F:metalloendopeptidase activity"/>
    <property type="evidence" value="ECO:0007669"/>
    <property type="project" value="UniProtKB-UniRule"/>
</dbReference>
<dbReference type="CDD" id="cd04280">
    <property type="entry name" value="ZnMc_astacin_like"/>
    <property type="match status" value="1"/>
</dbReference>
<evidence type="ECO:0000313" key="7">
    <source>
        <dbReference type="EMBL" id="CDJ26716.1"/>
    </source>
</evidence>
<dbReference type="Pfam" id="PF01400">
    <property type="entry name" value="Astacin"/>
    <property type="match status" value="1"/>
</dbReference>
<keyword evidence="4 5" id="KW-0482">Metalloprotease</keyword>
<feature type="active site" evidence="4">
    <location>
        <position position="138"/>
    </location>
</feature>
<comment type="subunit">
    <text evidence="2">Monomer.</text>
</comment>
<comment type="cofactor">
    <cofactor evidence="4 5">
        <name>Zn(2+)</name>
        <dbReference type="ChEBI" id="CHEBI:29105"/>
    </cofactor>
    <text evidence="4 5">Binds 1 zinc ion per subunit.</text>
</comment>
<dbReference type="Gene3D" id="3.40.390.10">
    <property type="entry name" value="Collagenase (Catalytic Domain)"/>
    <property type="match status" value="1"/>
</dbReference>
<comment type="caution">
    <text evidence="4">Lacks conserved residue(s) required for the propagation of feature annotation.</text>
</comment>